<dbReference type="PaxDb" id="123214-PERMA_1175"/>
<dbReference type="KEGG" id="pmx:PERMA_1175"/>
<dbReference type="Gene3D" id="3.40.50.1820">
    <property type="entry name" value="alpha/beta hydrolase"/>
    <property type="match status" value="1"/>
</dbReference>
<dbReference type="PANTHER" id="PTHR35602">
    <property type="entry name" value="ESTERASE YQIA-RELATED"/>
    <property type="match status" value="1"/>
</dbReference>
<dbReference type="MEROPS" id="S09.A97"/>
<dbReference type="EMBL" id="CP001230">
    <property type="protein sequence ID" value="ACO04003.1"/>
    <property type="molecule type" value="Genomic_DNA"/>
</dbReference>
<dbReference type="Proteomes" id="UP000001366">
    <property type="component" value="Chromosome"/>
</dbReference>
<evidence type="ECO:0000313" key="2">
    <source>
        <dbReference type="Proteomes" id="UP000001366"/>
    </source>
</evidence>
<dbReference type="AlphaFoldDB" id="C0QQK7"/>
<gene>
    <name evidence="1" type="ordered locus">PERMA_1175</name>
</gene>
<sequence>MKFLYIHGFNSAGYGDKVNHLREAFGSENVISINLPYDPEKAVELLEYLVRNLREEPLILVGTSLGGFYALYLSYKYGNRSVLINPAVDAHIILRSEIGHHKNYKTDEEYEFTEKHFRSLERFFVPLEKLENIRDRIYVYLDEGDEVLDSRKTAEYFKDFYVKLFPGGDHRFKHMPELIEDIKRIIKMEGKNG</sequence>
<keyword evidence="2" id="KW-1185">Reference proteome</keyword>
<accession>C0QQK7</accession>
<dbReference type="ESTHER" id="permh-c0qqk7">
    <property type="family name" value="abh_upf00227"/>
</dbReference>
<organism evidence="1 2">
    <name type="scientific">Persephonella marina (strain DSM 14350 / EX-H1)</name>
    <dbReference type="NCBI Taxonomy" id="123214"/>
    <lineage>
        <taxon>Bacteria</taxon>
        <taxon>Pseudomonadati</taxon>
        <taxon>Aquificota</taxon>
        <taxon>Aquificia</taxon>
        <taxon>Aquificales</taxon>
        <taxon>Hydrogenothermaceae</taxon>
        <taxon>Persephonella</taxon>
    </lineage>
</organism>
<protein>
    <submittedName>
        <fullName evidence="1">Esterase</fullName>
    </submittedName>
</protein>
<reference evidence="1 2" key="1">
    <citation type="journal article" date="2009" name="J. Bacteriol.">
        <title>Complete and draft genome sequences of six members of the Aquificales.</title>
        <authorList>
            <person name="Reysenbach A.L."/>
            <person name="Hamamura N."/>
            <person name="Podar M."/>
            <person name="Griffiths E."/>
            <person name="Ferreira S."/>
            <person name="Hochstein R."/>
            <person name="Heidelberg J."/>
            <person name="Johnson J."/>
            <person name="Mead D."/>
            <person name="Pohorille A."/>
            <person name="Sarmiento M."/>
            <person name="Schweighofer K."/>
            <person name="Seshadri R."/>
            <person name="Voytek M.A."/>
        </authorList>
    </citation>
    <scope>NUCLEOTIDE SEQUENCE [LARGE SCALE GENOMIC DNA]</scope>
    <source>
        <strain evidence="2">DSM 14350 / EX-H1</strain>
    </source>
</reference>
<dbReference type="eggNOG" id="COG3150">
    <property type="taxonomic scope" value="Bacteria"/>
</dbReference>
<dbReference type="PANTHER" id="PTHR35602:SF3">
    <property type="entry name" value="ESTERASE YQIA"/>
    <property type="match status" value="1"/>
</dbReference>
<dbReference type="Pfam" id="PF05728">
    <property type="entry name" value="UPF0227"/>
    <property type="match status" value="1"/>
</dbReference>
<dbReference type="InterPro" id="IPR029058">
    <property type="entry name" value="AB_hydrolase_fold"/>
</dbReference>
<evidence type="ECO:0000313" key="1">
    <source>
        <dbReference type="EMBL" id="ACO04003.1"/>
    </source>
</evidence>
<name>C0QQK7_PERMH</name>
<dbReference type="STRING" id="123214.PERMA_1175"/>
<dbReference type="SUPFAM" id="SSF53474">
    <property type="entry name" value="alpha/beta-Hydrolases"/>
    <property type="match status" value="1"/>
</dbReference>
<proteinExistence type="predicted"/>
<dbReference type="InterPro" id="IPR008886">
    <property type="entry name" value="UPF0227/Esterase_YqiA"/>
</dbReference>
<dbReference type="RefSeq" id="WP_012676241.1">
    <property type="nucleotide sequence ID" value="NC_012440.1"/>
</dbReference>
<dbReference type="OrthoDB" id="9803916at2"/>
<dbReference type="HOGENOM" id="CLU_090996_2_0_0"/>